<keyword evidence="3" id="KW-0064">Aspartyl protease</keyword>
<dbReference type="InterPro" id="IPR012337">
    <property type="entry name" value="RNaseH-like_sf"/>
</dbReference>
<dbReference type="SUPFAM" id="SSF53098">
    <property type="entry name" value="Ribonuclease H-like"/>
    <property type="match status" value="1"/>
</dbReference>
<dbReference type="InterPro" id="IPR043502">
    <property type="entry name" value="DNA/RNA_pol_sf"/>
</dbReference>
<dbReference type="InterPro" id="IPR001878">
    <property type="entry name" value="Znf_CCHC"/>
</dbReference>
<dbReference type="Pfam" id="PF07727">
    <property type="entry name" value="RVT_2"/>
    <property type="match status" value="1"/>
</dbReference>
<dbReference type="AlphaFoldDB" id="A0ABD0SLC9"/>
<evidence type="ECO:0000256" key="6">
    <source>
        <dbReference type="SAM" id="MobiDB-lite"/>
    </source>
</evidence>
<name>A0ABD0SLC9_LOXSC</name>
<dbReference type="Pfam" id="PF14223">
    <property type="entry name" value="Retrotran_gag_2"/>
    <property type="match status" value="1"/>
</dbReference>
<dbReference type="PANTHER" id="PTHR42648">
    <property type="entry name" value="TRANSPOSASE, PUTATIVE-RELATED"/>
    <property type="match status" value="1"/>
</dbReference>
<dbReference type="InterPro" id="IPR036875">
    <property type="entry name" value="Znf_CCHC_sf"/>
</dbReference>
<dbReference type="PROSITE" id="PS50158">
    <property type="entry name" value="ZF_CCHC"/>
    <property type="match status" value="1"/>
</dbReference>
<dbReference type="InterPro" id="IPR039537">
    <property type="entry name" value="Retrotran_Ty1/copia-like"/>
</dbReference>
<feature type="region of interest" description="Disordered" evidence="6">
    <location>
        <begin position="507"/>
        <end position="558"/>
    </location>
</feature>
<reference evidence="9 10" key="1">
    <citation type="submission" date="2024-06" db="EMBL/GenBank/DDBJ databases">
        <title>A chromosome-level genome assembly of beet webworm, Loxostege sticticalis.</title>
        <authorList>
            <person name="Zhang Y."/>
        </authorList>
    </citation>
    <scope>NUCLEOTIDE SEQUENCE [LARGE SCALE GENOMIC DNA]</scope>
    <source>
        <strain evidence="9">AQ028</strain>
        <tissue evidence="9">Male pupae</tissue>
    </source>
</reference>
<dbReference type="Proteomes" id="UP001549921">
    <property type="component" value="Unassembled WGS sequence"/>
</dbReference>
<feature type="domain" description="Integrase catalytic" evidence="8">
    <location>
        <begin position="273"/>
        <end position="459"/>
    </location>
</feature>
<keyword evidence="1" id="KW-0645">Protease</keyword>
<dbReference type="Pfam" id="PF22936">
    <property type="entry name" value="Pol_BBD"/>
    <property type="match status" value="1"/>
</dbReference>
<keyword evidence="5" id="KW-0862">Zinc</keyword>
<feature type="domain" description="CCHC-type" evidence="7">
    <location>
        <begin position="211"/>
        <end position="227"/>
    </location>
</feature>
<feature type="compositionally biased region" description="Polar residues" evidence="6">
    <location>
        <begin position="525"/>
        <end position="552"/>
    </location>
</feature>
<dbReference type="GO" id="GO:0008270">
    <property type="term" value="F:zinc ion binding"/>
    <property type="evidence" value="ECO:0007669"/>
    <property type="project" value="UniProtKB-KW"/>
</dbReference>
<evidence type="ECO:0000256" key="5">
    <source>
        <dbReference type="PROSITE-ProRule" id="PRU00047"/>
    </source>
</evidence>
<accession>A0ABD0SLC9</accession>
<dbReference type="SUPFAM" id="SSF57756">
    <property type="entry name" value="Retrovirus zinc finger-like domains"/>
    <property type="match status" value="1"/>
</dbReference>
<keyword evidence="4" id="KW-0378">Hydrolase</keyword>
<dbReference type="InterPro" id="IPR036397">
    <property type="entry name" value="RNaseH_sf"/>
</dbReference>
<dbReference type="EMBL" id="JBEDNZ010000021">
    <property type="protein sequence ID" value="KAL0819271.1"/>
    <property type="molecule type" value="Genomic_DNA"/>
</dbReference>
<evidence type="ECO:0000313" key="10">
    <source>
        <dbReference type="Proteomes" id="UP001549921"/>
    </source>
</evidence>
<organism evidence="9 10">
    <name type="scientific">Loxostege sticticalis</name>
    <name type="common">Beet webworm moth</name>
    <dbReference type="NCBI Taxonomy" id="481309"/>
    <lineage>
        <taxon>Eukaryota</taxon>
        <taxon>Metazoa</taxon>
        <taxon>Ecdysozoa</taxon>
        <taxon>Arthropoda</taxon>
        <taxon>Hexapoda</taxon>
        <taxon>Insecta</taxon>
        <taxon>Pterygota</taxon>
        <taxon>Neoptera</taxon>
        <taxon>Endopterygota</taxon>
        <taxon>Lepidoptera</taxon>
        <taxon>Glossata</taxon>
        <taxon>Ditrysia</taxon>
        <taxon>Pyraloidea</taxon>
        <taxon>Crambidae</taxon>
        <taxon>Pyraustinae</taxon>
        <taxon>Loxostege</taxon>
    </lineage>
</organism>
<keyword evidence="2" id="KW-0479">Metal-binding</keyword>
<dbReference type="GO" id="GO:0004190">
    <property type="term" value="F:aspartic-type endopeptidase activity"/>
    <property type="evidence" value="ECO:0007669"/>
    <property type="project" value="UniProtKB-KW"/>
</dbReference>
<dbReference type="SMART" id="SM00343">
    <property type="entry name" value="ZnF_C2HC"/>
    <property type="match status" value="1"/>
</dbReference>
<evidence type="ECO:0000256" key="3">
    <source>
        <dbReference type="ARBA" id="ARBA00022750"/>
    </source>
</evidence>
<dbReference type="InterPro" id="IPR013103">
    <property type="entry name" value="RVT_2"/>
</dbReference>
<dbReference type="PANTHER" id="PTHR42648:SF28">
    <property type="entry name" value="TRANSPOSON-ENCODED PROTEIN WITH RIBONUCLEASE H-LIKE AND RETROVIRUS ZINC FINGER-LIKE DOMAINS"/>
    <property type="match status" value="1"/>
</dbReference>
<dbReference type="Pfam" id="PF25597">
    <property type="entry name" value="SH3_retrovirus"/>
    <property type="match status" value="1"/>
</dbReference>
<evidence type="ECO:0000256" key="1">
    <source>
        <dbReference type="ARBA" id="ARBA00022670"/>
    </source>
</evidence>
<protein>
    <recommendedName>
        <fullName evidence="11">Retrovirus-related Pol polyprotein from transposon TNT 1-94</fullName>
    </recommendedName>
</protein>
<proteinExistence type="predicted"/>
<keyword evidence="5" id="KW-0863">Zinc-finger</keyword>
<sequence length="871" mass="98935">MSSNNTMALIEKLTGRENYPTWKFAVQTYLEHKELWSCVSSKVVTDSKLDTKAKSKIILLVNPINYVHIQEATTAKEVWDNLAKAFDDKGLTRRVGLLRELITTTLENCQSIEEYVNKIMTTAHKLRNIGFLVDDEWLGTLLLAGLPEMYQPMIMAIESSGVAITADSVKTKLLQDVRNSESAALYVNKGKGNQTQGAKQAFNNKTSKGPRCFVCNKYGHISKYCRNKKKEQKSKEDSGYVAVFSATTSNSNSSWFIDSGASMHLTMHREWLYDEIPPPVSTVKVANDKKLIVKSCGKVDLNVVGARYFVTFIDDFTRKVFVYLLTNKSDVFNKFKEFKAYAENQLSTTIKILRTDNGREYLSNDFQTFLKKSGIIHQTSVPYTPQQNGLAERMNRTLLERARSVTTAAYITNGCPTRSLAYSTPEEMWTGKAINISHMRIFGSEAMVHIPKEKTKKWDSKASKMIFVGYSEESKGYRLLDPKTKNVVISRDVTFLENTIKRDFAPVPLTESSTNQNTNERDSTCSDMENSSTTLETSNLHESSEDYQTNEGSLYEPDETIIDEMQSNITTRSKYKAQNDKNNIYLCSSVSSELDIPETYSEAISSENANSCEWKQSIEDELQSHAKNNTWSIVEKPEKERLIGCKWVFRIKEGESAPLFKSRLCAKGCGQKQGVDYTETFSPTVRYDSVRVLLSEAAQHNFEMMQFDVKTAFSYGDVQENIYMKPPEGLDVPPNMVCKLNRSLYGLKQAPRCWNHKFDSTLKKFGFENSHADKCVYIGNVNNNKVFLLLYVDDGLLFSKSKVSLDIVLSELKNNFEIKSCEPKNFVGLQIEKSEGHIYIHQSKYIEKLLNKFEMYNANPNCIPVDPHTAL</sequence>
<dbReference type="Pfam" id="PF00665">
    <property type="entry name" value="rve"/>
    <property type="match status" value="1"/>
</dbReference>
<comment type="caution">
    <text evidence="9">The sequence shown here is derived from an EMBL/GenBank/DDBJ whole genome shotgun (WGS) entry which is preliminary data.</text>
</comment>
<evidence type="ECO:0000259" key="8">
    <source>
        <dbReference type="PROSITE" id="PS50994"/>
    </source>
</evidence>
<evidence type="ECO:0000259" key="7">
    <source>
        <dbReference type="PROSITE" id="PS50158"/>
    </source>
</evidence>
<dbReference type="PROSITE" id="PS50994">
    <property type="entry name" value="INTEGRASE"/>
    <property type="match status" value="1"/>
</dbReference>
<evidence type="ECO:0000256" key="2">
    <source>
        <dbReference type="ARBA" id="ARBA00022723"/>
    </source>
</evidence>
<dbReference type="GO" id="GO:0042575">
    <property type="term" value="C:DNA polymerase complex"/>
    <property type="evidence" value="ECO:0007669"/>
    <property type="project" value="UniProtKB-ARBA"/>
</dbReference>
<dbReference type="GO" id="GO:0006508">
    <property type="term" value="P:proteolysis"/>
    <property type="evidence" value="ECO:0007669"/>
    <property type="project" value="UniProtKB-KW"/>
</dbReference>
<evidence type="ECO:0000313" key="9">
    <source>
        <dbReference type="EMBL" id="KAL0819271.1"/>
    </source>
</evidence>
<dbReference type="Gene3D" id="3.30.420.10">
    <property type="entry name" value="Ribonuclease H-like superfamily/Ribonuclease H"/>
    <property type="match status" value="1"/>
</dbReference>
<dbReference type="InterPro" id="IPR057670">
    <property type="entry name" value="SH3_retrovirus"/>
</dbReference>
<dbReference type="InterPro" id="IPR001584">
    <property type="entry name" value="Integrase_cat-core"/>
</dbReference>
<evidence type="ECO:0008006" key="11">
    <source>
        <dbReference type="Google" id="ProtNLM"/>
    </source>
</evidence>
<dbReference type="InterPro" id="IPR054722">
    <property type="entry name" value="PolX-like_BBD"/>
</dbReference>
<dbReference type="GO" id="GO:0071897">
    <property type="term" value="P:DNA biosynthetic process"/>
    <property type="evidence" value="ECO:0007669"/>
    <property type="project" value="UniProtKB-ARBA"/>
</dbReference>
<evidence type="ECO:0000256" key="4">
    <source>
        <dbReference type="ARBA" id="ARBA00022801"/>
    </source>
</evidence>
<gene>
    <name evidence="9" type="ORF">ABMA28_008511</name>
</gene>
<dbReference type="SUPFAM" id="SSF56672">
    <property type="entry name" value="DNA/RNA polymerases"/>
    <property type="match status" value="1"/>
</dbReference>